<dbReference type="InterPro" id="IPR025316">
    <property type="entry name" value="DUF4221"/>
</dbReference>
<dbReference type="PROSITE" id="PS51257">
    <property type="entry name" value="PROKAR_LIPOPROTEIN"/>
    <property type="match status" value="1"/>
</dbReference>
<protein>
    <recommendedName>
        <fullName evidence="3">DUF4221 domain-containing protein</fullName>
    </recommendedName>
</protein>
<organism evidence="1 2">
    <name type="scientific">Algoriphagus iocasae</name>
    <dbReference type="NCBI Taxonomy" id="1836499"/>
    <lineage>
        <taxon>Bacteria</taxon>
        <taxon>Pseudomonadati</taxon>
        <taxon>Bacteroidota</taxon>
        <taxon>Cytophagia</taxon>
        <taxon>Cytophagales</taxon>
        <taxon>Cyclobacteriaceae</taxon>
        <taxon>Algoriphagus</taxon>
    </lineage>
</organism>
<reference evidence="1 2" key="1">
    <citation type="submission" date="2020-08" db="EMBL/GenBank/DDBJ databases">
        <title>Genomic Encyclopedia of Type Strains, Phase IV (KMG-IV): sequencing the most valuable type-strain genomes for metagenomic binning, comparative biology and taxonomic classification.</title>
        <authorList>
            <person name="Goeker M."/>
        </authorList>
    </citation>
    <scope>NUCLEOTIDE SEQUENCE [LARGE SCALE GENOMIC DNA]</scope>
    <source>
        <strain evidence="1 2">DSM 102044</strain>
    </source>
</reference>
<dbReference type="Pfam" id="PF13970">
    <property type="entry name" value="DUF4221"/>
    <property type="match status" value="1"/>
</dbReference>
<comment type="caution">
    <text evidence="1">The sequence shown here is derived from an EMBL/GenBank/DDBJ whole genome shotgun (WGS) entry which is preliminary data.</text>
</comment>
<gene>
    <name evidence="1" type="ORF">FHS59_002719</name>
</gene>
<accession>A0A841MYM5</accession>
<dbReference type="AlphaFoldDB" id="A0A841MYM5"/>
<dbReference type="RefSeq" id="WP_184495723.1">
    <property type="nucleotide sequence ID" value="NZ_JACIJO010000002.1"/>
</dbReference>
<name>A0A841MYM5_9BACT</name>
<evidence type="ECO:0008006" key="3">
    <source>
        <dbReference type="Google" id="ProtNLM"/>
    </source>
</evidence>
<dbReference type="EMBL" id="JACIJO010000002">
    <property type="protein sequence ID" value="MBB6327091.1"/>
    <property type="molecule type" value="Genomic_DNA"/>
</dbReference>
<proteinExistence type="predicted"/>
<dbReference type="InterPro" id="IPR011045">
    <property type="entry name" value="N2O_reductase_N"/>
</dbReference>
<dbReference type="SUPFAM" id="SSF50974">
    <property type="entry name" value="Nitrous oxide reductase, N-terminal domain"/>
    <property type="match status" value="1"/>
</dbReference>
<evidence type="ECO:0000313" key="1">
    <source>
        <dbReference type="EMBL" id="MBB6327091.1"/>
    </source>
</evidence>
<dbReference type="Proteomes" id="UP000588604">
    <property type="component" value="Unassembled WGS sequence"/>
</dbReference>
<sequence length="383" mass="44642">MKKPITFLLPLFTFLSCTKPIEVSENPLDYISEKTSIPIDRDTEPFTRTQQYLDGNLYWWNSDRETITVIDLQQKKVTKSIRLERDGPNGLGKPYGFFVHSSDSIYIPTMAYKFQLINSEGNLINSYDYFEETPRGQYVLGITRYSNMIFDHKNQLVFQLSTLRMLKPNELDDSSLQEYAPLLSFDIKSGLFHALPYRIPSTILDPVNELSFGLTLSNNDALLLHSQSNKLFQIDVNKSTSQEIYLKTDLVKNFSNEYFFRDKNSFSIDDNMRVSYKSAENFGIAYDSFNELIYRFGWPGEEIPEETDPMQYSATPPFFVISIYDGQDYSLLQEFTLPRNTYLPHHYFVDENGLNLFPMHPDNPEFNEDEMVIHTFDFSSLKK</sequence>
<dbReference type="SUPFAM" id="SSF63825">
    <property type="entry name" value="YWTD domain"/>
    <property type="match status" value="1"/>
</dbReference>
<keyword evidence="2" id="KW-1185">Reference proteome</keyword>
<evidence type="ECO:0000313" key="2">
    <source>
        <dbReference type="Proteomes" id="UP000588604"/>
    </source>
</evidence>